<keyword evidence="2" id="KW-1185">Reference proteome</keyword>
<proteinExistence type="predicted"/>
<dbReference type="Pfam" id="PF14081">
    <property type="entry name" value="DUF4262"/>
    <property type="match status" value="1"/>
</dbReference>
<dbReference type="OrthoDB" id="9793188at2"/>
<organism evidence="1 2">
    <name type="scientific">Emticicia agri</name>
    <dbReference type="NCBI Taxonomy" id="2492393"/>
    <lineage>
        <taxon>Bacteria</taxon>
        <taxon>Pseudomonadati</taxon>
        <taxon>Bacteroidota</taxon>
        <taxon>Cytophagia</taxon>
        <taxon>Cytophagales</taxon>
        <taxon>Leadbetterellaceae</taxon>
        <taxon>Emticicia</taxon>
    </lineage>
</organism>
<dbReference type="RefSeq" id="WP_130020787.1">
    <property type="nucleotide sequence ID" value="NZ_SEWF01000011.1"/>
</dbReference>
<name>A0A4Q5M263_9BACT</name>
<dbReference type="AlphaFoldDB" id="A0A4Q5M263"/>
<dbReference type="InterPro" id="IPR025358">
    <property type="entry name" value="DUF4262"/>
</dbReference>
<reference evidence="1 2" key="1">
    <citation type="submission" date="2019-02" db="EMBL/GenBank/DDBJ databases">
        <title>Bacterial novel species Emticicia sp. 17J42-9 isolated from soil.</title>
        <authorList>
            <person name="Jung H.-Y."/>
        </authorList>
    </citation>
    <scope>NUCLEOTIDE SEQUENCE [LARGE SCALE GENOMIC DNA]</scope>
    <source>
        <strain evidence="1 2">17J42-9</strain>
    </source>
</reference>
<dbReference type="Proteomes" id="UP000293162">
    <property type="component" value="Unassembled WGS sequence"/>
</dbReference>
<dbReference type="EMBL" id="SEWF01000011">
    <property type="protein sequence ID" value="RYU95907.1"/>
    <property type="molecule type" value="Genomic_DNA"/>
</dbReference>
<gene>
    <name evidence="1" type="ORF">EWM59_09810</name>
</gene>
<comment type="caution">
    <text evidence="1">The sequence shown here is derived from an EMBL/GenBank/DDBJ whole genome shotgun (WGS) entry which is preliminary data.</text>
</comment>
<evidence type="ECO:0000313" key="1">
    <source>
        <dbReference type="EMBL" id="RYU95907.1"/>
    </source>
</evidence>
<protein>
    <submittedName>
        <fullName evidence="1">DUF4262 domain-containing protein</fullName>
    </submittedName>
</protein>
<accession>A0A4Q5M263</accession>
<sequence>MDELHTEHDIEAKKAILADVEKFGCHFALIPHDNYLPGFAYTIGLYKTYGHPEIICFGLKTEVLGSILTHVQDLIKSGESFTPNQLYSGFLEGYSIRFVKVNKAFYPDYLGYAGWFYDMVFNFSVLELVWPDKQHNFPWDEDFNPDWKFSQPLLDRNMDFKFYEERNLAVYTTKQAFEGDPILYVYHNEDGDWQFHTSLNPDLNDAKLVCLEEITKLDPSINEIYHLQYGWRAWRNSKKDDWEWIENEPKDSDSN</sequence>
<evidence type="ECO:0000313" key="2">
    <source>
        <dbReference type="Proteomes" id="UP000293162"/>
    </source>
</evidence>